<keyword evidence="3" id="KW-1185">Reference proteome</keyword>
<dbReference type="OrthoDB" id="9892611at2759"/>
<gene>
    <name evidence="2" type="ORF">NHX12_003498</name>
</gene>
<feature type="transmembrane region" description="Helical" evidence="1">
    <location>
        <begin position="100"/>
        <end position="118"/>
    </location>
</feature>
<evidence type="ECO:0000313" key="2">
    <source>
        <dbReference type="EMBL" id="KAJ3597098.1"/>
    </source>
</evidence>
<protein>
    <submittedName>
        <fullName evidence="2">Uncharacterized protein</fullName>
    </submittedName>
</protein>
<proteinExistence type="predicted"/>
<organism evidence="2 3">
    <name type="scientific">Muraenolepis orangiensis</name>
    <name type="common">Patagonian moray cod</name>
    <dbReference type="NCBI Taxonomy" id="630683"/>
    <lineage>
        <taxon>Eukaryota</taxon>
        <taxon>Metazoa</taxon>
        <taxon>Chordata</taxon>
        <taxon>Craniata</taxon>
        <taxon>Vertebrata</taxon>
        <taxon>Euteleostomi</taxon>
        <taxon>Actinopterygii</taxon>
        <taxon>Neopterygii</taxon>
        <taxon>Teleostei</taxon>
        <taxon>Neoteleostei</taxon>
        <taxon>Acanthomorphata</taxon>
        <taxon>Zeiogadaria</taxon>
        <taxon>Gadariae</taxon>
        <taxon>Gadiformes</taxon>
        <taxon>Muraenolepidoidei</taxon>
        <taxon>Muraenolepididae</taxon>
        <taxon>Muraenolepis</taxon>
    </lineage>
</organism>
<accession>A0A9Q0DZB5</accession>
<comment type="caution">
    <text evidence="2">The sequence shown here is derived from an EMBL/GenBank/DDBJ whole genome shotgun (WGS) entry which is preliminary data.</text>
</comment>
<dbReference type="Proteomes" id="UP001148018">
    <property type="component" value="Unassembled WGS sequence"/>
</dbReference>
<reference evidence="2" key="1">
    <citation type="submission" date="2022-07" db="EMBL/GenBank/DDBJ databases">
        <title>Chromosome-level genome of Muraenolepis orangiensis.</title>
        <authorList>
            <person name="Kim J."/>
        </authorList>
    </citation>
    <scope>NUCLEOTIDE SEQUENCE</scope>
    <source>
        <strain evidence="2">KU_S4_2022</strain>
        <tissue evidence="2">Muscle</tissue>
    </source>
</reference>
<dbReference type="EMBL" id="JANIIK010000110">
    <property type="protein sequence ID" value="KAJ3597098.1"/>
    <property type="molecule type" value="Genomic_DNA"/>
</dbReference>
<evidence type="ECO:0000256" key="1">
    <source>
        <dbReference type="SAM" id="Phobius"/>
    </source>
</evidence>
<evidence type="ECO:0000313" key="3">
    <source>
        <dbReference type="Proteomes" id="UP001148018"/>
    </source>
</evidence>
<sequence>MNLFQGWRGTQGNNEGQQEIIHDAFIKMILFLAIIPAIASSSVIYCKAGLWYYNSDHQGLLPVEGDGRSRRRLKRIYSTTPLILTIMSSLSKWTKVPPRSLFGLYLVQAASVSLQGFLNSMVYAWRRPNFTDAVLGESTPLMAHQQQAFFEESLRTTI</sequence>
<dbReference type="AlphaFoldDB" id="A0A9Q0DZB5"/>
<keyword evidence="1" id="KW-0812">Transmembrane</keyword>
<keyword evidence="1" id="KW-0472">Membrane</keyword>
<name>A0A9Q0DZB5_9TELE</name>
<keyword evidence="1" id="KW-1133">Transmembrane helix</keyword>
<feature type="transmembrane region" description="Helical" evidence="1">
    <location>
        <begin position="24"/>
        <end position="46"/>
    </location>
</feature>